<comment type="caution">
    <text evidence="1">The sequence shown here is derived from an EMBL/GenBank/DDBJ whole genome shotgun (WGS) entry which is preliminary data.</text>
</comment>
<sequence>MKKECGYCRKPFEAGKEVKRTLLYFCGNNLARKEKEYCSKQCAEKDQMAHEA</sequence>
<protein>
    <recommendedName>
        <fullName evidence="5">DNA breaking-rejoining protein</fullName>
    </recommendedName>
</protein>
<dbReference type="AlphaFoldDB" id="A0A2J0QUX7"/>
<reference evidence="1 3" key="1">
    <citation type="submission" date="2016-03" db="EMBL/GenBank/DDBJ databases">
        <authorList>
            <consortium name="Pathogen Informatics"/>
        </authorList>
    </citation>
    <scope>NUCLEOTIDE SEQUENCE [LARGE SCALE GENOMIC DNA]</scope>
    <source>
        <strain evidence="1">E1424</strain>
        <strain evidence="3">e1424</strain>
    </source>
</reference>
<proteinExistence type="predicted"/>
<name>A0A2J0QUX7_9ENTR</name>
<gene>
    <name evidence="2" type="ORF">CGZ54_22255</name>
    <name evidence="1" type="ORF">SAMEA2273352_02407</name>
</gene>
<organism evidence="1 3">
    <name type="scientific">Enterobacter hormaechei</name>
    <dbReference type="NCBI Taxonomy" id="158836"/>
    <lineage>
        <taxon>Bacteria</taxon>
        <taxon>Pseudomonadati</taxon>
        <taxon>Pseudomonadota</taxon>
        <taxon>Gammaproteobacteria</taxon>
        <taxon>Enterobacterales</taxon>
        <taxon>Enterobacteriaceae</taxon>
        <taxon>Enterobacter</taxon>
        <taxon>Enterobacter cloacae complex</taxon>
    </lineage>
</organism>
<evidence type="ECO:0000313" key="2">
    <source>
        <dbReference type="EMBL" id="PJG37559.1"/>
    </source>
</evidence>
<dbReference type="NCBIfam" id="NF041288">
    <property type="entry name" value="YdaE_coli"/>
    <property type="match status" value="1"/>
</dbReference>
<dbReference type="RefSeq" id="WP_032654607.1">
    <property type="nucleotide sequence ID" value="NZ_CABHJV010000018.1"/>
</dbReference>
<dbReference type="InterPro" id="IPR047842">
    <property type="entry name" value="YdaE-like"/>
</dbReference>
<dbReference type="EMBL" id="FJYW01000005">
    <property type="protein sequence ID" value="CZX42413.1"/>
    <property type="molecule type" value="Genomic_DNA"/>
</dbReference>
<evidence type="ECO:0000313" key="4">
    <source>
        <dbReference type="Proteomes" id="UP000231328"/>
    </source>
</evidence>
<evidence type="ECO:0008006" key="5">
    <source>
        <dbReference type="Google" id="ProtNLM"/>
    </source>
</evidence>
<reference evidence="2 4" key="2">
    <citation type="submission" date="2017-07" db="EMBL/GenBank/DDBJ databases">
        <title>Draft genome sequence of Enterobacter cloacae ST128, a clinical strain coproducing KPC-2 and NDM-1 carbapenemases.</title>
        <authorList>
            <person name="Li X."/>
        </authorList>
    </citation>
    <scope>NUCLEOTIDE SEQUENCE [LARGE SCALE GENOMIC DNA]</scope>
    <source>
        <strain evidence="2 4">HBY</strain>
    </source>
</reference>
<dbReference type="Proteomes" id="UP000076205">
    <property type="component" value="Unassembled WGS sequence"/>
</dbReference>
<dbReference type="EMBL" id="NMVR01000043">
    <property type="protein sequence ID" value="PJG37559.1"/>
    <property type="molecule type" value="Genomic_DNA"/>
</dbReference>
<dbReference type="Proteomes" id="UP000231328">
    <property type="component" value="Unassembled WGS sequence"/>
</dbReference>
<accession>A0A2J0QUX7</accession>
<evidence type="ECO:0000313" key="1">
    <source>
        <dbReference type="EMBL" id="CZX42413.1"/>
    </source>
</evidence>
<evidence type="ECO:0000313" key="3">
    <source>
        <dbReference type="Proteomes" id="UP000076205"/>
    </source>
</evidence>